<proteinExistence type="predicted"/>
<dbReference type="RefSeq" id="WP_220588719.1">
    <property type="nucleotide sequence ID" value="NZ_RKLQ01000002.1"/>
</dbReference>
<dbReference type="Proteomes" id="UP000783863">
    <property type="component" value="Unassembled WGS sequence"/>
</dbReference>
<comment type="caution">
    <text evidence="2">The sequence shown here is derived from an EMBL/GenBank/DDBJ whole genome shotgun (WGS) entry which is preliminary data.</text>
</comment>
<gene>
    <name evidence="2" type="ORF">EGD98_12560</name>
</gene>
<evidence type="ECO:0000256" key="1">
    <source>
        <dbReference type="ARBA" id="ARBA00022649"/>
    </source>
</evidence>
<dbReference type="AlphaFoldDB" id="A0A8J7YKN4"/>
<reference evidence="2" key="1">
    <citation type="submission" date="2021-06" db="EMBL/GenBank/DDBJ databases">
        <title>Halomicroarcula sp. F24A a new haloarchaeum isolated from saline soil.</title>
        <authorList>
            <person name="Duran-Viseras A."/>
            <person name="Sanchez-Porro C."/>
            <person name="Ventosa A."/>
        </authorList>
    </citation>
    <scope>NUCLEOTIDE SEQUENCE</scope>
    <source>
        <strain evidence="2">F24A</strain>
    </source>
</reference>
<dbReference type="EMBL" id="RKLQ01000002">
    <property type="protein sequence ID" value="MBX0304504.1"/>
    <property type="molecule type" value="Genomic_DNA"/>
</dbReference>
<dbReference type="InterPro" id="IPR003847">
    <property type="entry name" value="Put_antitoxin"/>
</dbReference>
<protein>
    <submittedName>
        <fullName evidence="2">Antitoxin VapB family protein</fullName>
    </submittedName>
</protein>
<accession>A0A8J7YKN4</accession>
<dbReference type="Pfam" id="PF02697">
    <property type="entry name" value="VAPB_antitox"/>
    <property type="match status" value="1"/>
</dbReference>
<evidence type="ECO:0000313" key="2">
    <source>
        <dbReference type="EMBL" id="MBX0304504.1"/>
    </source>
</evidence>
<keyword evidence="3" id="KW-1185">Reference proteome</keyword>
<evidence type="ECO:0000313" key="3">
    <source>
        <dbReference type="Proteomes" id="UP000783863"/>
    </source>
</evidence>
<organism evidence="2 3">
    <name type="scientific">Haloarcula salinisoli</name>
    <dbReference type="NCBI Taxonomy" id="2487746"/>
    <lineage>
        <taxon>Archaea</taxon>
        <taxon>Methanobacteriati</taxon>
        <taxon>Methanobacteriota</taxon>
        <taxon>Stenosarchaea group</taxon>
        <taxon>Halobacteria</taxon>
        <taxon>Halobacteriales</taxon>
        <taxon>Haloarculaceae</taxon>
        <taxon>Haloarcula</taxon>
    </lineage>
</organism>
<name>A0A8J7YKN4_9EURY</name>
<keyword evidence="1" id="KW-1277">Toxin-antitoxin system</keyword>
<sequence>MGTKSIRLEDDVYERIKAHKRADETFSEAIDRLTSDYSLLDFAGGYDEDDAQRHRELLDESEAQAIAERRERLERSE</sequence>